<evidence type="ECO:0000256" key="1">
    <source>
        <dbReference type="SAM" id="MobiDB-lite"/>
    </source>
</evidence>
<protein>
    <submittedName>
        <fullName evidence="2">Uncharacterized protein</fullName>
    </submittedName>
</protein>
<evidence type="ECO:0000313" key="3">
    <source>
        <dbReference type="Proteomes" id="UP000596742"/>
    </source>
</evidence>
<dbReference type="Proteomes" id="UP000596742">
    <property type="component" value="Unassembled WGS sequence"/>
</dbReference>
<dbReference type="AlphaFoldDB" id="A0A8B6BG74"/>
<name>A0A8B6BG74_MYTGA</name>
<gene>
    <name evidence="2" type="ORF">MGAL_10B029554</name>
</gene>
<keyword evidence="3" id="KW-1185">Reference proteome</keyword>
<proteinExistence type="predicted"/>
<evidence type="ECO:0000313" key="2">
    <source>
        <dbReference type="EMBL" id="VDH89524.1"/>
    </source>
</evidence>
<accession>A0A8B6BG74</accession>
<dbReference type="EMBL" id="UYJE01000046">
    <property type="protein sequence ID" value="VDH89524.1"/>
    <property type="molecule type" value="Genomic_DNA"/>
</dbReference>
<comment type="caution">
    <text evidence="2">The sequence shown here is derived from an EMBL/GenBank/DDBJ whole genome shotgun (WGS) entry which is preliminary data.</text>
</comment>
<feature type="region of interest" description="Disordered" evidence="1">
    <location>
        <begin position="47"/>
        <end position="68"/>
    </location>
</feature>
<reference evidence="2" key="1">
    <citation type="submission" date="2018-11" db="EMBL/GenBank/DDBJ databases">
        <authorList>
            <person name="Alioto T."/>
            <person name="Alioto T."/>
        </authorList>
    </citation>
    <scope>NUCLEOTIDE SEQUENCE</scope>
</reference>
<organism evidence="2 3">
    <name type="scientific">Mytilus galloprovincialis</name>
    <name type="common">Mediterranean mussel</name>
    <dbReference type="NCBI Taxonomy" id="29158"/>
    <lineage>
        <taxon>Eukaryota</taxon>
        <taxon>Metazoa</taxon>
        <taxon>Spiralia</taxon>
        <taxon>Lophotrochozoa</taxon>
        <taxon>Mollusca</taxon>
        <taxon>Bivalvia</taxon>
        <taxon>Autobranchia</taxon>
        <taxon>Pteriomorphia</taxon>
        <taxon>Mytilida</taxon>
        <taxon>Mytiloidea</taxon>
        <taxon>Mytilidae</taxon>
        <taxon>Mytilinae</taxon>
        <taxon>Mytilus</taxon>
    </lineage>
</organism>
<sequence>MGNFFVKIYDNRLNVNGRLFLAFEEAVQFSELVSQLEMLKDNFKEENKTISNPTEAKGSTTLNPGPFVSPTYKAELYIPSSRGSAEMPFHLHIRHQKEKKSRRLIS</sequence>
<feature type="compositionally biased region" description="Polar residues" evidence="1">
    <location>
        <begin position="49"/>
        <end position="63"/>
    </location>
</feature>